<dbReference type="InterPro" id="IPR030676">
    <property type="entry name" value="CitT-rel"/>
</dbReference>
<feature type="transmembrane region" description="Helical" evidence="6">
    <location>
        <begin position="332"/>
        <end position="356"/>
    </location>
</feature>
<dbReference type="EMBL" id="FQVI01000017">
    <property type="protein sequence ID" value="SHF22732.1"/>
    <property type="molecule type" value="Genomic_DNA"/>
</dbReference>
<comment type="subcellular location">
    <subcellularLocation>
        <location evidence="1">Membrane</location>
        <topology evidence="1">Multi-pass membrane protein</topology>
    </subcellularLocation>
</comment>
<feature type="transmembrane region" description="Helical" evidence="6">
    <location>
        <begin position="455"/>
        <end position="476"/>
    </location>
</feature>
<feature type="transmembrane region" description="Helical" evidence="6">
    <location>
        <begin position="25"/>
        <end position="42"/>
    </location>
</feature>
<feature type="transmembrane region" description="Helical" evidence="6">
    <location>
        <begin position="54"/>
        <end position="87"/>
    </location>
</feature>
<evidence type="ECO:0000313" key="8">
    <source>
        <dbReference type="Proteomes" id="UP000184245"/>
    </source>
</evidence>
<dbReference type="OrthoDB" id="37272at2"/>
<dbReference type="Proteomes" id="UP000184245">
    <property type="component" value="Unassembled WGS sequence"/>
</dbReference>
<dbReference type="InterPro" id="IPR001898">
    <property type="entry name" value="SLC13A/DASS"/>
</dbReference>
<evidence type="ECO:0000256" key="1">
    <source>
        <dbReference type="ARBA" id="ARBA00004141"/>
    </source>
</evidence>
<feature type="transmembrane region" description="Helical" evidence="6">
    <location>
        <begin position="362"/>
        <end position="383"/>
    </location>
</feature>
<keyword evidence="3 6" id="KW-0812">Transmembrane</keyword>
<dbReference type="GO" id="GO:0016020">
    <property type="term" value="C:membrane"/>
    <property type="evidence" value="ECO:0007669"/>
    <property type="project" value="UniProtKB-SubCell"/>
</dbReference>
<sequence length="477" mass="51934">MSQSNEKLKLEKPAGPRMTSKPVKIIGLILAIVLFVTFAFLLKPSETLPQQALNTIAIFLTFVCCSIFGVCPMPIIGPICIVLLVITRTYTINEVLATGFGSNTVWFIIFAFALTTAINKTGLFKRIVARVMMLLPETWGAQVIAFSISGFILNPFIPSGNAKVSIFAPMVESGASQYNLEPHSKGAVGMWMGCWPVIANFTNAWATSTGFLICTAISGEKYSFTSWLGITGVWMIAMMVMWTLYILIKFKPETGTKFDKGTAKKAYEELGLMSKQEKIGMLILLITVILWIFGKNFGIDDTTAAIIGFCLTMLFGLFNPQKDLNTAVPWSLMLSMFCLMPIFAGINTFGISDFLVSVLQPVAGVVGNPVVLIILTCLVVYAIRQLVIDTSGSVIICTTLFGGLAAAMGLPVAAISFSAFVCTSIFNNQALSLPFLTANAATKGWIQFDDIKRTAWPYAIMQVIALLVSIPVWKLLT</sequence>
<dbReference type="AlphaFoldDB" id="A0A1M4ZYE5"/>
<organism evidence="7 8">
    <name type="scientific">Lactonifactor longoviformis DSM 17459</name>
    <dbReference type="NCBI Taxonomy" id="1122155"/>
    <lineage>
        <taxon>Bacteria</taxon>
        <taxon>Bacillati</taxon>
        <taxon>Bacillota</taxon>
        <taxon>Clostridia</taxon>
        <taxon>Eubacteriales</taxon>
        <taxon>Clostridiaceae</taxon>
        <taxon>Lactonifactor</taxon>
    </lineage>
</organism>
<feature type="transmembrane region" description="Helical" evidence="6">
    <location>
        <begin position="227"/>
        <end position="248"/>
    </location>
</feature>
<evidence type="ECO:0000256" key="4">
    <source>
        <dbReference type="ARBA" id="ARBA00022989"/>
    </source>
</evidence>
<keyword evidence="5 6" id="KW-0472">Membrane</keyword>
<comment type="similarity">
    <text evidence="2">Belongs to the SLC13A/DASS transporter (TC 2.A.47) family. DIT1 subfamily.</text>
</comment>
<evidence type="ECO:0000256" key="6">
    <source>
        <dbReference type="SAM" id="Phobius"/>
    </source>
</evidence>
<evidence type="ECO:0000256" key="2">
    <source>
        <dbReference type="ARBA" id="ARBA00007349"/>
    </source>
</evidence>
<keyword evidence="8" id="KW-1185">Reference proteome</keyword>
<feature type="transmembrane region" description="Helical" evidence="6">
    <location>
        <begin position="139"/>
        <end position="157"/>
    </location>
</feature>
<gene>
    <name evidence="7" type="ORF">SAMN02745158_02949</name>
</gene>
<protein>
    <submittedName>
        <fullName evidence="7">Di-and tricarboxylate transporter</fullName>
    </submittedName>
</protein>
<feature type="transmembrane region" description="Helical" evidence="6">
    <location>
        <begin position="279"/>
        <end position="297"/>
    </location>
</feature>
<dbReference type="GO" id="GO:0022857">
    <property type="term" value="F:transmembrane transporter activity"/>
    <property type="evidence" value="ECO:0007669"/>
    <property type="project" value="InterPro"/>
</dbReference>
<name>A0A1M4ZYE5_9CLOT</name>
<evidence type="ECO:0000256" key="3">
    <source>
        <dbReference type="ARBA" id="ARBA00022692"/>
    </source>
</evidence>
<dbReference type="STRING" id="1122155.SAMN02745158_02949"/>
<reference evidence="7 8" key="1">
    <citation type="submission" date="2016-11" db="EMBL/GenBank/DDBJ databases">
        <authorList>
            <person name="Jaros S."/>
            <person name="Januszkiewicz K."/>
            <person name="Wedrychowicz H."/>
        </authorList>
    </citation>
    <scope>NUCLEOTIDE SEQUENCE [LARGE SCALE GENOMIC DNA]</scope>
    <source>
        <strain evidence="7 8">DSM 17459</strain>
    </source>
</reference>
<dbReference type="RefSeq" id="WP_072853091.1">
    <property type="nucleotide sequence ID" value="NZ_FQVI01000017.1"/>
</dbReference>
<feature type="transmembrane region" description="Helical" evidence="6">
    <location>
        <begin position="395"/>
        <end position="426"/>
    </location>
</feature>
<proteinExistence type="inferred from homology"/>
<evidence type="ECO:0000313" key="7">
    <source>
        <dbReference type="EMBL" id="SHF22732.1"/>
    </source>
</evidence>
<dbReference type="PANTHER" id="PTHR42826">
    <property type="entry name" value="DICARBOXYLATE TRANSPORTER 2.1, CHLOROPLASTIC"/>
    <property type="match status" value="1"/>
</dbReference>
<accession>A0A1M4ZYE5</accession>
<keyword evidence="4 6" id="KW-1133">Transmembrane helix</keyword>
<evidence type="ECO:0000256" key="5">
    <source>
        <dbReference type="ARBA" id="ARBA00023136"/>
    </source>
</evidence>
<feature type="transmembrane region" description="Helical" evidence="6">
    <location>
        <begin position="99"/>
        <end position="118"/>
    </location>
</feature>
<dbReference type="Pfam" id="PF00939">
    <property type="entry name" value="Na_sulph_symp"/>
    <property type="match status" value="1"/>
</dbReference>
<feature type="transmembrane region" description="Helical" evidence="6">
    <location>
        <begin position="303"/>
        <end position="320"/>
    </location>
</feature>